<keyword evidence="2" id="KW-0812">Transmembrane</keyword>
<name>A0ABV0U318_9TELE</name>
<protein>
    <submittedName>
        <fullName evidence="3">Uncharacterized protein</fullName>
    </submittedName>
</protein>
<gene>
    <name evidence="3" type="ORF">ILYODFUR_005839</name>
</gene>
<accession>A0ABV0U318</accession>
<feature type="transmembrane region" description="Helical" evidence="2">
    <location>
        <begin position="38"/>
        <end position="59"/>
    </location>
</feature>
<reference evidence="3 4" key="1">
    <citation type="submission" date="2021-06" db="EMBL/GenBank/DDBJ databases">
        <authorList>
            <person name="Palmer J.M."/>
        </authorList>
    </citation>
    <scope>NUCLEOTIDE SEQUENCE [LARGE SCALE GENOMIC DNA]</scope>
    <source>
        <strain evidence="4">if_2019</strain>
        <tissue evidence="3">Muscle</tissue>
    </source>
</reference>
<proteinExistence type="predicted"/>
<evidence type="ECO:0000256" key="2">
    <source>
        <dbReference type="SAM" id="Phobius"/>
    </source>
</evidence>
<keyword evidence="2" id="KW-1133">Transmembrane helix</keyword>
<feature type="region of interest" description="Disordered" evidence="1">
    <location>
        <begin position="1"/>
        <end position="30"/>
    </location>
</feature>
<organism evidence="3 4">
    <name type="scientific">Ilyodon furcidens</name>
    <name type="common">goldbreast splitfin</name>
    <dbReference type="NCBI Taxonomy" id="33524"/>
    <lineage>
        <taxon>Eukaryota</taxon>
        <taxon>Metazoa</taxon>
        <taxon>Chordata</taxon>
        <taxon>Craniata</taxon>
        <taxon>Vertebrata</taxon>
        <taxon>Euteleostomi</taxon>
        <taxon>Actinopterygii</taxon>
        <taxon>Neopterygii</taxon>
        <taxon>Teleostei</taxon>
        <taxon>Neoteleostei</taxon>
        <taxon>Acanthomorphata</taxon>
        <taxon>Ovalentaria</taxon>
        <taxon>Atherinomorphae</taxon>
        <taxon>Cyprinodontiformes</taxon>
        <taxon>Goodeidae</taxon>
        <taxon>Ilyodon</taxon>
    </lineage>
</organism>
<dbReference type="Proteomes" id="UP001482620">
    <property type="component" value="Unassembled WGS sequence"/>
</dbReference>
<keyword evidence="4" id="KW-1185">Reference proteome</keyword>
<evidence type="ECO:0000256" key="1">
    <source>
        <dbReference type="SAM" id="MobiDB-lite"/>
    </source>
</evidence>
<sequence length="102" mass="11646">MLYLPRPPENSSGPWPRASNMGKAGRNESKRERDAVNIFFYVLIYSVLTLPLTLLLFLLKIKNTVSCFSSRSSVFEHNAPHDEEGLVQKANIKLIQILWLSQ</sequence>
<comment type="caution">
    <text evidence="3">The sequence shown here is derived from an EMBL/GenBank/DDBJ whole genome shotgun (WGS) entry which is preliminary data.</text>
</comment>
<keyword evidence="2" id="KW-0472">Membrane</keyword>
<evidence type="ECO:0000313" key="3">
    <source>
        <dbReference type="EMBL" id="MEQ2239582.1"/>
    </source>
</evidence>
<evidence type="ECO:0000313" key="4">
    <source>
        <dbReference type="Proteomes" id="UP001482620"/>
    </source>
</evidence>
<dbReference type="EMBL" id="JAHRIQ010058275">
    <property type="protein sequence ID" value="MEQ2239582.1"/>
    <property type="molecule type" value="Genomic_DNA"/>
</dbReference>